<dbReference type="Gene3D" id="1.25.40.20">
    <property type="entry name" value="Ankyrin repeat-containing domain"/>
    <property type="match status" value="3"/>
</dbReference>
<accession>A0AAD9D539</accession>
<dbReference type="AlphaFoldDB" id="A0AAD9D539"/>
<evidence type="ECO:0000256" key="3">
    <source>
        <dbReference type="PROSITE-ProRule" id="PRU00023"/>
    </source>
</evidence>
<keyword evidence="1" id="KW-0677">Repeat</keyword>
<organism evidence="4 5">
    <name type="scientific">Skeletonema marinoi</name>
    <dbReference type="NCBI Taxonomy" id="267567"/>
    <lineage>
        <taxon>Eukaryota</taxon>
        <taxon>Sar</taxon>
        <taxon>Stramenopiles</taxon>
        <taxon>Ochrophyta</taxon>
        <taxon>Bacillariophyta</taxon>
        <taxon>Coscinodiscophyceae</taxon>
        <taxon>Thalassiosirophycidae</taxon>
        <taxon>Thalassiosirales</taxon>
        <taxon>Skeletonemataceae</taxon>
        <taxon>Skeletonema</taxon>
        <taxon>Skeletonema marinoi-dohrnii complex</taxon>
    </lineage>
</organism>
<protein>
    <submittedName>
        <fullName evidence="4">Ankyrin repeat domain-containing protein</fullName>
    </submittedName>
</protein>
<evidence type="ECO:0000313" key="4">
    <source>
        <dbReference type="EMBL" id="KAK1734142.1"/>
    </source>
</evidence>
<sequence length="551" mass="61443">MLQDSAKQPYIGISTTLSASPRALPPHASSALTTENQLLKLLSDELFSLCLSSDSISEDGLREIIERHSNSNISNYQFFHAACFNVRVTEGIIRYLLEYFPDAASAIDENGQLRPLHFACINPNVTPNIVQLLIDAAPISVRSEDNIGRLPLHCLCSNDKVDEIAELEILKLLMQKFPEAIRHADNKGYLPIHRAAMASKSSEYCQVLIDAYPGSERIGAMDGMLPFHFACGYNTLATVEYLYKVYPDAINHTTPSTNGHYPIHYAISSMGGRDDPAAAVDVVQFLLDCDSAVKLQTIEEESLLYYTCQREYNDSNILAGIEIIKIIYDAHPETIEEYLNGPNINASNIQRYHHQQVQTFINNKLFYARQAKDHRLMMTPDGSGQLPLHRALQSNVRLGSIKLLVKGNPSAIRNFDQSGVIPLHLACRHDDSATVVQYLVGLDATTLDAVDKEGNTALHYACRGAKYETIAMLLETYNAVSVSRRNARKKLPIDLLWESNVVEDRDGIVHTESVFRLLKAYPEIVMDSNMDMKQPAAADATQNGKKRKFGK</sequence>
<keyword evidence="5" id="KW-1185">Reference proteome</keyword>
<dbReference type="InterPro" id="IPR036770">
    <property type="entry name" value="Ankyrin_rpt-contain_sf"/>
</dbReference>
<dbReference type="PANTHER" id="PTHR24198:SF165">
    <property type="entry name" value="ANKYRIN REPEAT-CONTAINING PROTEIN-RELATED"/>
    <property type="match status" value="1"/>
</dbReference>
<evidence type="ECO:0000256" key="2">
    <source>
        <dbReference type="ARBA" id="ARBA00023043"/>
    </source>
</evidence>
<name>A0AAD9D539_9STRA</name>
<keyword evidence="2 3" id="KW-0040">ANK repeat</keyword>
<dbReference type="InterPro" id="IPR002110">
    <property type="entry name" value="Ankyrin_rpt"/>
</dbReference>
<comment type="caution">
    <text evidence="4">The sequence shown here is derived from an EMBL/GenBank/DDBJ whole genome shotgun (WGS) entry which is preliminary data.</text>
</comment>
<dbReference type="SMART" id="SM00248">
    <property type="entry name" value="ANK"/>
    <property type="match status" value="9"/>
</dbReference>
<dbReference type="SUPFAM" id="SSF48403">
    <property type="entry name" value="Ankyrin repeat"/>
    <property type="match status" value="1"/>
</dbReference>
<dbReference type="PANTHER" id="PTHR24198">
    <property type="entry name" value="ANKYRIN REPEAT AND PROTEIN KINASE DOMAIN-CONTAINING PROTEIN"/>
    <property type="match status" value="1"/>
</dbReference>
<dbReference type="EMBL" id="JATAAI010000041">
    <property type="protein sequence ID" value="KAK1734142.1"/>
    <property type="molecule type" value="Genomic_DNA"/>
</dbReference>
<proteinExistence type="predicted"/>
<feature type="repeat" description="ANK" evidence="3">
    <location>
        <begin position="453"/>
        <end position="485"/>
    </location>
</feature>
<evidence type="ECO:0000256" key="1">
    <source>
        <dbReference type="ARBA" id="ARBA00022737"/>
    </source>
</evidence>
<gene>
    <name evidence="4" type="ORF">QTG54_015145</name>
</gene>
<dbReference type="PROSITE" id="PS50088">
    <property type="entry name" value="ANK_REPEAT"/>
    <property type="match status" value="1"/>
</dbReference>
<evidence type="ECO:0000313" key="5">
    <source>
        <dbReference type="Proteomes" id="UP001224775"/>
    </source>
</evidence>
<dbReference type="Proteomes" id="UP001224775">
    <property type="component" value="Unassembled WGS sequence"/>
</dbReference>
<dbReference type="PROSITE" id="PS50297">
    <property type="entry name" value="ANK_REP_REGION"/>
    <property type="match status" value="1"/>
</dbReference>
<dbReference type="Pfam" id="PF12796">
    <property type="entry name" value="Ank_2"/>
    <property type="match status" value="2"/>
</dbReference>
<reference evidence="4" key="1">
    <citation type="submission" date="2023-06" db="EMBL/GenBank/DDBJ databases">
        <title>Survivors Of The Sea: Transcriptome response of Skeletonema marinoi to long-term dormancy.</title>
        <authorList>
            <person name="Pinder M.I.M."/>
            <person name="Kourtchenko O."/>
            <person name="Robertson E.K."/>
            <person name="Larsson T."/>
            <person name="Maumus F."/>
            <person name="Osuna-Cruz C.M."/>
            <person name="Vancaester E."/>
            <person name="Stenow R."/>
            <person name="Vandepoele K."/>
            <person name="Ploug H."/>
            <person name="Bruchert V."/>
            <person name="Godhe A."/>
            <person name="Topel M."/>
        </authorList>
    </citation>
    <scope>NUCLEOTIDE SEQUENCE</scope>
    <source>
        <strain evidence="4">R05AC</strain>
    </source>
</reference>